<reference evidence="1 2" key="1">
    <citation type="journal article" date="2016" name="Nat. Commun.">
        <title>Thousands of microbial genomes shed light on interconnected biogeochemical processes in an aquifer system.</title>
        <authorList>
            <person name="Anantharaman K."/>
            <person name="Brown C.T."/>
            <person name="Hug L.A."/>
            <person name="Sharon I."/>
            <person name="Castelle C.J."/>
            <person name="Probst A.J."/>
            <person name="Thomas B.C."/>
            <person name="Singh A."/>
            <person name="Wilkins M.J."/>
            <person name="Karaoz U."/>
            <person name="Brodie E.L."/>
            <person name="Williams K.H."/>
            <person name="Hubbard S.S."/>
            <person name="Banfield J.F."/>
        </authorList>
    </citation>
    <scope>NUCLEOTIDE SEQUENCE [LARGE SCALE GENOMIC DNA]</scope>
</reference>
<dbReference type="AlphaFoldDB" id="A0A1F7I7B0"/>
<dbReference type="EMBL" id="MGAF01000054">
    <property type="protein sequence ID" value="OGK39255.1"/>
    <property type="molecule type" value="Genomic_DNA"/>
</dbReference>
<evidence type="ECO:0000313" key="1">
    <source>
        <dbReference type="EMBL" id="OGK39255.1"/>
    </source>
</evidence>
<proteinExistence type="predicted"/>
<gene>
    <name evidence="1" type="ORF">A3A74_07530</name>
</gene>
<name>A0A1F7I7B0_9BACT</name>
<accession>A0A1F7I7B0</accession>
<dbReference type="STRING" id="1802055.A3A74_07530"/>
<evidence type="ECO:0000313" key="2">
    <source>
        <dbReference type="Proteomes" id="UP000179270"/>
    </source>
</evidence>
<comment type="caution">
    <text evidence="1">The sequence shown here is derived from an EMBL/GenBank/DDBJ whole genome shotgun (WGS) entry which is preliminary data.</text>
</comment>
<dbReference type="Proteomes" id="UP000179270">
    <property type="component" value="Unassembled WGS sequence"/>
</dbReference>
<organism evidence="1 2">
    <name type="scientific">Candidatus Roizmanbacteria bacterium RIFCSPLOWO2_01_FULL_35_13</name>
    <dbReference type="NCBI Taxonomy" id="1802055"/>
    <lineage>
        <taxon>Bacteria</taxon>
        <taxon>Candidatus Roizmaniibacteriota</taxon>
    </lineage>
</organism>
<sequence length="100" mass="11384">MPERLPVLLGPQAEFCKLTNGLCNRDGKCQTSVEFLNKSTTGGQASLTEEARTGSYWPEKKWDDYYSRTIGISAQCSRQPYLFQLLAEVDNDKRERGEIF</sequence>
<protein>
    <submittedName>
        <fullName evidence="1">Uncharacterized protein</fullName>
    </submittedName>
</protein>